<name>A0A9W8MHN2_9AGAR</name>
<dbReference type="PANTHER" id="PTHR18901">
    <property type="entry name" value="2-DEOXYGLUCOSE-6-PHOSPHATE PHOSPHATASE 2"/>
    <property type="match status" value="1"/>
</dbReference>
<reference evidence="1" key="1">
    <citation type="submission" date="2022-06" db="EMBL/GenBank/DDBJ databases">
        <title>Genome Sequence of Candolleomyces eurysporus.</title>
        <authorList>
            <person name="Buettner E."/>
        </authorList>
    </citation>
    <scope>NUCLEOTIDE SEQUENCE</scope>
    <source>
        <strain evidence="1">VTCC 930004</strain>
    </source>
</reference>
<dbReference type="GO" id="GO:0016791">
    <property type="term" value="F:phosphatase activity"/>
    <property type="evidence" value="ECO:0007669"/>
    <property type="project" value="TreeGrafter"/>
</dbReference>
<accession>A0A9W8MHN2</accession>
<dbReference type="Gene3D" id="3.40.50.1000">
    <property type="entry name" value="HAD superfamily/HAD-like"/>
    <property type="match status" value="1"/>
</dbReference>
<proteinExistence type="predicted"/>
<evidence type="ECO:0008006" key="3">
    <source>
        <dbReference type="Google" id="ProtNLM"/>
    </source>
</evidence>
<dbReference type="SUPFAM" id="SSF56784">
    <property type="entry name" value="HAD-like"/>
    <property type="match status" value="1"/>
</dbReference>
<dbReference type="PANTHER" id="PTHR18901:SF38">
    <property type="entry name" value="PSEUDOURIDINE-5'-PHOSPHATASE"/>
    <property type="match status" value="1"/>
</dbReference>
<organism evidence="1 2">
    <name type="scientific">Candolleomyces eurysporus</name>
    <dbReference type="NCBI Taxonomy" id="2828524"/>
    <lineage>
        <taxon>Eukaryota</taxon>
        <taxon>Fungi</taxon>
        <taxon>Dikarya</taxon>
        <taxon>Basidiomycota</taxon>
        <taxon>Agaricomycotina</taxon>
        <taxon>Agaricomycetes</taxon>
        <taxon>Agaricomycetidae</taxon>
        <taxon>Agaricales</taxon>
        <taxon>Agaricineae</taxon>
        <taxon>Psathyrellaceae</taxon>
        <taxon>Candolleomyces</taxon>
    </lineage>
</organism>
<protein>
    <recommendedName>
        <fullName evidence="3">HAD-like protein</fullName>
    </recommendedName>
</protein>
<gene>
    <name evidence="1" type="ORF">H1R20_g6824</name>
</gene>
<dbReference type="Pfam" id="PF00702">
    <property type="entry name" value="Hydrolase"/>
    <property type="match status" value="1"/>
</dbReference>
<dbReference type="OrthoDB" id="40579at2759"/>
<dbReference type="AlphaFoldDB" id="A0A9W8MHN2"/>
<sequence length="142" mass="15512">MAIATGSRRERYKLKTGHHQDVFGLFEGKVVCGDDKQYNMRGKPFPDIFITAAREMLGRDVGDAQGEPTPAQVAERARGLVFEDGLPGIQAGKQAGMNVVWVPDPNLLGVKDAKDGSVNVDQVINSLEDFVPEQWGLPPYDS</sequence>
<evidence type="ECO:0000313" key="1">
    <source>
        <dbReference type="EMBL" id="KAJ2930247.1"/>
    </source>
</evidence>
<dbReference type="EMBL" id="JANBPK010000846">
    <property type="protein sequence ID" value="KAJ2930247.1"/>
    <property type="molecule type" value="Genomic_DNA"/>
</dbReference>
<dbReference type="InterPro" id="IPR036412">
    <property type="entry name" value="HAD-like_sf"/>
</dbReference>
<keyword evidence="2" id="KW-1185">Reference proteome</keyword>
<comment type="caution">
    <text evidence="1">The sequence shown here is derived from an EMBL/GenBank/DDBJ whole genome shotgun (WGS) entry which is preliminary data.</text>
</comment>
<dbReference type="InterPro" id="IPR023214">
    <property type="entry name" value="HAD_sf"/>
</dbReference>
<dbReference type="Proteomes" id="UP001140091">
    <property type="component" value="Unassembled WGS sequence"/>
</dbReference>
<evidence type="ECO:0000313" key="2">
    <source>
        <dbReference type="Proteomes" id="UP001140091"/>
    </source>
</evidence>
<feature type="non-terminal residue" evidence="1">
    <location>
        <position position="1"/>
    </location>
</feature>